<keyword evidence="4" id="KW-1185">Reference proteome</keyword>
<evidence type="ECO:0000259" key="2">
    <source>
        <dbReference type="Pfam" id="PF03781"/>
    </source>
</evidence>
<dbReference type="Pfam" id="PF03781">
    <property type="entry name" value="FGE-sulfatase"/>
    <property type="match status" value="1"/>
</dbReference>
<dbReference type="RefSeq" id="WP_195895120.1">
    <property type="nucleotide sequence ID" value="NZ_JADOGI010000023.1"/>
</dbReference>
<organism evidence="3 4">
    <name type="scientific">Nonomuraea cypriaca</name>
    <dbReference type="NCBI Taxonomy" id="1187855"/>
    <lineage>
        <taxon>Bacteria</taxon>
        <taxon>Bacillati</taxon>
        <taxon>Actinomycetota</taxon>
        <taxon>Actinomycetes</taxon>
        <taxon>Streptosporangiales</taxon>
        <taxon>Streptosporangiaceae</taxon>
        <taxon>Nonomuraea</taxon>
    </lineage>
</organism>
<name>A0A931EVY6_9ACTN</name>
<dbReference type="Gene3D" id="3.90.1580.10">
    <property type="entry name" value="paralog of FGE (formylglycine-generating enzyme)"/>
    <property type="match status" value="1"/>
</dbReference>
<dbReference type="Proteomes" id="UP000605361">
    <property type="component" value="Unassembled WGS sequence"/>
</dbReference>
<dbReference type="InterPro" id="IPR016187">
    <property type="entry name" value="CTDL_fold"/>
</dbReference>
<evidence type="ECO:0000256" key="1">
    <source>
        <dbReference type="SAM" id="MobiDB-lite"/>
    </source>
</evidence>
<dbReference type="AlphaFoldDB" id="A0A931EVY6"/>
<dbReference type="InterPro" id="IPR051043">
    <property type="entry name" value="Sulfatase_Mod_Factor_Kinase"/>
</dbReference>
<dbReference type="InterPro" id="IPR042095">
    <property type="entry name" value="SUMF_sf"/>
</dbReference>
<evidence type="ECO:0000313" key="3">
    <source>
        <dbReference type="EMBL" id="MBF8186139.1"/>
    </source>
</evidence>
<feature type="compositionally biased region" description="Basic and acidic residues" evidence="1">
    <location>
        <begin position="61"/>
        <end position="72"/>
    </location>
</feature>
<dbReference type="PANTHER" id="PTHR23150:SF19">
    <property type="entry name" value="FORMYLGLYCINE-GENERATING ENZYME"/>
    <property type="match status" value="1"/>
</dbReference>
<feature type="domain" description="Sulfatase-modifying factor enzyme-like" evidence="2">
    <location>
        <begin position="42"/>
        <end position="313"/>
    </location>
</feature>
<comment type="caution">
    <text evidence="3">The sequence shown here is derived from an EMBL/GenBank/DDBJ whole genome shotgun (WGS) entry which is preliminary data.</text>
</comment>
<evidence type="ECO:0000313" key="4">
    <source>
        <dbReference type="Proteomes" id="UP000605361"/>
    </source>
</evidence>
<dbReference type="PANTHER" id="PTHR23150">
    <property type="entry name" value="SULFATASE MODIFYING FACTOR 1, 2"/>
    <property type="match status" value="1"/>
</dbReference>
<dbReference type="EMBL" id="JADOGI010000023">
    <property type="protein sequence ID" value="MBF8186139.1"/>
    <property type="molecule type" value="Genomic_DNA"/>
</dbReference>
<proteinExistence type="predicted"/>
<feature type="region of interest" description="Disordered" evidence="1">
    <location>
        <begin position="49"/>
        <end position="72"/>
    </location>
</feature>
<dbReference type="SUPFAM" id="SSF56436">
    <property type="entry name" value="C-type lectin-like"/>
    <property type="match status" value="1"/>
</dbReference>
<gene>
    <name evidence="3" type="ORF">ITP53_10340</name>
</gene>
<sequence>MTTGGSCCGPSGFERQQAETAHADAVAVQDHAVAVPDGVRDYDETVELPGGTFLMGTDTPSRPDDGEGPAREVGVRPFRIDAYAVSNARFARFVEATGYVTETERIGWSYVFAGFLPAAIRRVSPRPEVTPWWCAVTGADWRHPGGPGTGLDDLWDHPVVHVSWNDAAAYCAWAGARLPTEAEWEYAARGGLAGKLYPWGDELTPGGEHMCNIWQGHFPVRNLAEDGYRGTAPVHAFPPNGHGLHNAVGNVWEWCADRWSAPSPRSGHDAGSRVMRGGSYLCHVSYCDRYRVAARTANTPDSCGGNVGFRTVRPVM</sequence>
<reference evidence="3" key="1">
    <citation type="submission" date="2020-11" db="EMBL/GenBank/DDBJ databases">
        <title>Whole-genome analyses of Nonomuraea sp. K274.</title>
        <authorList>
            <person name="Veyisoglu A."/>
        </authorList>
    </citation>
    <scope>NUCLEOTIDE SEQUENCE</scope>
    <source>
        <strain evidence="3">K274</strain>
    </source>
</reference>
<dbReference type="InterPro" id="IPR005532">
    <property type="entry name" value="SUMF_dom"/>
</dbReference>
<protein>
    <submittedName>
        <fullName evidence="3">Formylglycine-generating enzyme family protein</fullName>
    </submittedName>
</protein>
<accession>A0A931EVY6</accession>
<dbReference type="GO" id="GO:0120147">
    <property type="term" value="F:formylglycine-generating oxidase activity"/>
    <property type="evidence" value="ECO:0007669"/>
    <property type="project" value="TreeGrafter"/>
</dbReference>